<protein>
    <submittedName>
        <fullName evidence="5">Pyridoxal-phosphate dependent enzyme</fullName>
    </submittedName>
</protein>
<dbReference type="Pfam" id="PF00291">
    <property type="entry name" value="PALP"/>
    <property type="match status" value="1"/>
</dbReference>
<sequence length="362" mass="37046">MSLYQHGLERYAADLPDAGTLVTLGEGGTPVLDLHDTARQAGLGGLSAKMESANPTGSYKDRVAAMSMSLARHRGYAGWIATSSGNAGMSLAAYGARAALRGFLCLVSTAPAEKRLPLMPYGVELVAVRGTGDGATTAGAELMAQVRAAAERHKLYLGITANAFNPDGMRGIDTIGYELAEQLPDATHVYVPVGGGGLLTSLARGLAARAHPAKVVACQPTGCAPVVQFLDGEIGAPEVGRCDTMISALQLPYPPDGPAAAAAVRASGGWGTHVSDDEILMAQRRLAATEGVFVEPAAAAPLAAVLADAGRGRLGASDHPVLICTGAGWKDLGRFSEDARRRAPTVGVVDVAARVAAWAGQS</sequence>
<dbReference type="PANTHER" id="PTHR48078:SF6">
    <property type="entry name" value="L-THREONINE DEHYDRATASE CATABOLIC TDCB"/>
    <property type="match status" value="1"/>
</dbReference>
<keyword evidence="6" id="KW-1185">Reference proteome</keyword>
<dbReference type="GO" id="GO:0003941">
    <property type="term" value="F:L-serine ammonia-lyase activity"/>
    <property type="evidence" value="ECO:0007669"/>
    <property type="project" value="TreeGrafter"/>
</dbReference>
<dbReference type="GO" id="GO:0006565">
    <property type="term" value="P:L-serine catabolic process"/>
    <property type="evidence" value="ECO:0007669"/>
    <property type="project" value="TreeGrafter"/>
</dbReference>
<evidence type="ECO:0000256" key="3">
    <source>
        <dbReference type="ARBA" id="ARBA00023239"/>
    </source>
</evidence>
<dbReference type="InterPro" id="IPR050147">
    <property type="entry name" value="Ser/Thr_Dehydratase"/>
</dbReference>
<dbReference type="GO" id="GO:0004794">
    <property type="term" value="F:threonine deaminase activity"/>
    <property type="evidence" value="ECO:0007669"/>
    <property type="project" value="TreeGrafter"/>
</dbReference>
<dbReference type="SUPFAM" id="SSF53686">
    <property type="entry name" value="Tryptophan synthase beta subunit-like PLP-dependent enzymes"/>
    <property type="match status" value="1"/>
</dbReference>
<name>A0A7K3LYA2_9ACTN</name>
<dbReference type="InterPro" id="IPR001926">
    <property type="entry name" value="TrpB-like_PALP"/>
</dbReference>
<proteinExistence type="predicted"/>
<dbReference type="EMBL" id="WLZY01000001">
    <property type="protein sequence ID" value="NDL55994.1"/>
    <property type="molecule type" value="Genomic_DNA"/>
</dbReference>
<keyword evidence="2" id="KW-0663">Pyridoxal phosphate</keyword>
<dbReference type="Proteomes" id="UP000460435">
    <property type="component" value="Unassembled WGS sequence"/>
</dbReference>
<evidence type="ECO:0000313" key="6">
    <source>
        <dbReference type="Proteomes" id="UP000460435"/>
    </source>
</evidence>
<accession>A0A7K3LYA2</accession>
<dbReference type="Gene3D" id="3.40.50.1100">
    <property type="match status" value="2"/>
</dbReference>
<dbReference type="GO" id="GO:0006567">
    <property type="term" value="P:L-threonine catabolic process"/>
    <property type="evidence" value="ECO:0007669"/>
    <property type="project" value="TreeGrafter"/>
</dbReference>
<comment type="caution">
    <text evidence="5">The sequence shown here is derived from an EMBL/GenBank/DDBJ whole genome shotgun (WGS) entry which is preliminary data.</text>
</comment>
<keyword evidence="3" id="KW-0456">Lyase</keyword>
<evidence type="ECO:0000256" key="1">
    <source>
        <dbReference type="ARBA" id="ARBA00001933"/>
    </source>
</evidence>
<organism evidence="5 6">
    <name type="scientific">Phytoactinopolyspora mesophila</name>
    <dbReference type="NCBI Taxonomy" id="2650750"/>
    <lineage>
        <taxon>Bacteria</taxon>
        <taxon>Bacillati</taxon>
        <taxon>Actinomycetota</taxon>
        <taxon>Actinomycetes</taxon>
        <taxon>Jiangellales</taxon>
        <taxon>Jiangellaceae</taxon>
        <taxon>Phytoactinopolyspora</taxon>
    </lineage>
</organism>
<comment type="cofactor">
    <cofactor evidence="1">
        <name>pyridoxal 5'-phosphate</name>
        <dbReference type="ChEBI" id="CHEBI:597326"/>
    </cofactor>
</comment>
<reference evidence="5 6" key="1">
    <citation type="submission" date="2019-11" db="EMBL/GenBank/DDBJ databases">
        <authorList>
            <person name="Li X.-J."/>
            <person name="Feng X.-M."/>
        </authorList>
    </citation>
    <scope>NUCLEOTIDE SEQUENCE [LARGE SCALE GENOMIC DNA]</scope>
    <source>
        <strain evidence="5 6">XMNu-373</strain>
    </source>
</reference>
<dbReference type="GO" id="GO:0009097">
    <property type="term" value="P:isoleucine biosynthetic process"/>
    <property type="evidence" value="ECO:0007669"/>
    <property type="project" value="TreeGrafter"/>
</dbReference>
<dbReference type="AlphaFoldDB" id="A0A7K3LYA2"/>
<dbReference type="InterPro" id="IPR036052">
    <property type="entry name" value="TrpB-like_PALP_sf"/>
</dbReference>
<evidence type="ECO:0000256" key="2">
    <source>
        <dbReference type="ARBA" id="ARBA00022898"/>
    </source>
</evidence>
<gene>
    <name evidence="5" type="ORF">F7O44_02795</name>
</gene>
<evidence type="ECO:0000313" key="5">
    <source>
        <dbReference type="EMBL" id="NDL55994.1"/>
    </source>
</evidence>
<feature type="domain" description="Tryptophan synthase beta chain-like PALP" evidence="4">
    <location>
        <begin position="22"/>
        <end position="326"/>
    </location>
</feature>
<dbReference type="PANTHER" id="PTHR48078">
    <property type="entry name" value="THREONINE DEHYDRATASE, MITOCHONDRIAL-RELATED"/>
    <property type="match status" value="1"/>
</dbReference>
<evidence type="ECO:0000259" key="4">
    <source>
        <dbReference type="Pfam" id="PF00291"/>
    </source>
</evidence>
<dbReference type="RefSeq" id="WP_162448642.1">
    <property type="nucleotide sequence ID" value="NZ_WLZY01000001.1"/>
</dbReference>